<dbReference type="HOGENOM" id="CLU_062440_0_0_5"/>
<proteinExistence type="predicted"/>
<dbReference type="CDD" id="cd02440">
    <property type="entry name" value="AdoMet_MTases"/>
    <property type="match status" value="1"/>
</dbReference>
<evidence type="ECO:0000313" key="3">
    <source>
        <dbReference type="Proteomes" id="UP000000321"/>
    </source>
</evidence>
<gene>
    <name evidence="2" type="ORF">SI859A1_02752</name>
</gene>
<keyword evidence="2" id="KW-0489">Methyltransferase</keyword>
<dbReference type="InterPro" id="IPR029063">
    <property type="entry name" value="SAM-dependent_MTases_sf"/>
</dbReference>
<dbReference type="EMBL" id="AAPJ01000005">
    <property type="protein sequence ID" value="EAS49152.1"/>
    <property type="molecule type" value="Genomic_DNA"/>
</dbReference>
<dbReference type="Proteomes" id="UP000000321">
    <property type="component" value="Unassembled WGS sequence"/>
</dbReference>
<keyword evidence="2" id="KW-0808">Transferase</keyword>
<dbReference type="Pfam" id="PF13847">
    <property type="entry name" value="Methyltransf_31"/>
    <property type="match status" value="1"/>
</dbReference>
<comment type="caution">
    <text evidence="2">The sequence shown here is derived from an EMBL/GenBank/DDBJ whole genome shotgun (WGS) entry which is preliminary data.</text>
</comment>
<dbReference type="BioCyc" id="AURANTIMONAS:SI859A1_02752-MONOMER"/>
<sequence length="252" mass="27008">MAIGGDFTRRLLLDAGIERGMRVLDVGCGTGDVSLIACELVGTTGHVLGIDRDARMVDAARDRTRGAGLVNLHVEVRGMDELPAGSGPFDAIVGRRVLMYQPDVVRAVRGLAALLRPGGIVAFHEHAAGDPMASGDLPLHRTVQSWLRETVRREGGNVLMGLDLHEVLTRAGLLVKGVRAEAIVQTPTQPYPLAAIACSILPRILERKVATADEIDIETLARRLDAERLGSPATYVGDTMFGAWAQKAHQSE</sequence>
<evidence type="ECO:0000313" key="2">
    <source>
        <dbReference type="EMBL" id="EAS49152.1"/>
    </source>
</evidence>
<accession>Q1YGS3</accession>
<dbReference type="Gene3D" id="3.40.50.150">
    <property type="entry name" value="Vaccinia Virus protein VP39"/>
    <property type="match status" value="1"/>
</dbReference>
<dbReference type="AlphaFoldDB" id="Q1YGS3"/>
<reference evidence="2 3" key="1">
    <citation type="journal article" date="2008" name="Appl. Environ. Microbiol.">
        <title>Genomic insights into Mn(II) oxidation by the marine alphaproteobacterium Aurantimonas sp. strain SI85-9A1.</title>
        <authorList>
            <person name="Dick G.J."/>
            <person name="Podell S."/>
            <person name="Johnson H.A."/>
            <person name="Rivera-Espinoza Y."/>
            <person name="Bernier-Latmani R."/>
            <person name="McCarthy J.K."/>
            <person name="Torpey J.W."/>
            <person name="Clement B.G."/>
            <person name="Gaasterland T."/>
            <person name="Tebo B.M."/>
        </authorList>
    </citation>
    <scope>NUCLEOTIDE SEQUENCE [LARGE SCALE GENOMIC DNA]</scope>
    <source>
        <strain evidence="2 3">SI85-9A1</strain>
    </source>
</reference>
<protein>
    <submittedName>
        <fullName evidence="2">Possible methyltransferase involved in ubiquinone/menaquinone biosynthesis</fullName>
    </submittedName>
</protein>
<dbReference type="PANTHER" id="PTHR43861:SF1">
    <property type="entry name" value="TRANS-ACONITATE 2-METHYLTRANSFERASE"/>
    <property type="match status" value="1"/>
</dbReference>
<keyword evidence="3" id="KW-1185">Reference proteome</keyword>
<dbReference type="OrthoDB" id="9770485at2"/>
<dbReference type="GO" id="GO:0008168">
    <property type="term" value="F:methyltransferase activity"/>
    <property type="evidence" value="ECO:0007669"/>
    <property type="project" value="UniProtKB-KW"/>
</dbReference>
<dbReference type="PANTHER" id="PTHR43861">
    <property type="entry name" value="TRANS-ACONITATE 2-METHYLTRANSFERASE-RELATED"/>
    <property type="match status" value="1"/>
</dbReference>
<evidence type="ECO:0000259" key="1">
    <source>
        <dbReference type="Pfam" id="PF13847"/>
    </source>
</evidence>
<dbReference type="InterPro" id="IPR025714">
    <property type="entry name" value="Methyltranfer_dom"/>
</dbReference>
<dbReference type="RefSeq" id="WP_009210574.1">
    <property type="nucleotide sequence ID" value="NZ_BBWP01000003.1"/>
</dbReference>
<dbReference type="GO" id="GO:0032259">
    <property type="term" value="P:methylation"/>
    <property type="evidence" value="ECO:0007669"/>
    <property type="project" value="UniProtKB-KW"/>
</dbReference>
<organism evidence="2 3">
    <name type="scientific">Aurantimonas manganoxydans (strain ATCC BAA-1229 / DSM 21871 / SI85-9A1)</name>
    <dbReference type="NCBI Taxonomy" id="287752"/>
    <lineage>
        <taxon>Bacteria</taxon>
        <taxon>Pseudomonadati</taxon>
        <taxon>Pseudomonadota</taxon>
        <taxon>Alphaproteobacteria</taxon>
        <taxon>Hyphomicrobiales</taxon>
        <taxon>Aurantimonadaceae</taxon>
        <taxon>Aurantimonas</taxon>
    </lineage>
</organism>
<dbReference type="SUPFAM" id="SSF53335">
    <property type="entry name" value="S-adenosyl-L-methionine-dependent methyltransferases"/>
    <property type="match status" value="1"/>
</dbReference>
<feature type="domain" description="Methyltransferase" evidence="1">
    <location>
        <begin position="18"/>
        <end position="148"/>
    </location>
</feature>
<name>Q1YGS3_AURMS</name>
<keyword evidence="2" id="KW-0830">Ubiquinone</keyword>